<sequence>MKSLTTKLLFGLAAATLAATAVADTTAAPAEVRFAWAGAPRVWVLGKADKSFDQALGVPVKWVQFNTGADVLALFASKQIDIARFGSNPAVSGYAQGLPIELISVPEIITTAEQLVVRADIRDVKGIEGRTIAYPPNSTAQYALEALLDRGHADRTKVKLVPLKPAEIVAAWKRGDIDGAYAWDPAKAQLVADGAHVVFSTGDLRKDGVLIYNNFVVSKEFAAKYPQLVAAFLKNYQKKVEEYRQDPERAAATIAATLDQPLDSVRTALRGMEYPTIAELLSADYLGASANGAPSGIARAQAETAAFLVKAGQLQSTRVPASFVPFNNASFLRQAEN</sequence>
<accession>A0A1R1JV78</accession>
<dbReference type="InterPro" id="IPR001638">
    <property type="entry name" value="Solute-binding_3/MltF_N"/>
</dbReference>
<name>A0A1R1JV78_ALCXX</name>
<evidence type="ECO:0000256" key="1">
    <source>
        <dbReference type="ARBA" id="ARBA00004418"/>
    </source>
</evidence>
<evidence type="ECO:0000256" key="4">
    <source>
        <dbReference type="SAM" id="SignalP"/>
    </source>
</evidence>
<dbReference type="GO" id="GO:0042597">
    <property type="term" value="C:periplasmic space"/>
    <property type="evidence" value="ECO:0007669"/>
    <property type="project" value="UniProtKB-SubCell"/>
</dbReference>
<feature type="chain" id="PRO_5010312698" evidence="4">
    <location>
        <begin position="24"/>
        <end position="337"/>
    </location>
</feature>
<comment type="similarity">
    <text evidence="2">Belongs to the bacterial solute-binding protein SsuA/TauA family.</text>
</comment>
<dbReference type="SMART" id="SM00062">
    <property type="entry name" value="PBPb"/>
    <property type="match status" value="1"/>
</dbReference>
<reference evidence="6 7" key="1">
    <citation type="submission" date="2016-09" db="EMBL/GenBank/DDBJ databases">
        <title>Phylogenomics of Achromobacter.</title>
        <authorList>
            <person name="Jeukens J."/>
            <person name="Freschi L."/>
            <person name="Vincent A.T."/>
            <person name="Emond-Rheault J.-G."/>
            <person name="Kukavica-Ibrulj I."/>
            <person name="Charette S.J."/>
            <person name="Levesque R.C."/>
        </authorList>
    </citation>
    <scope>NUCLEOTIDE SEQUENCE [LARGE SCALE GENOMIC DNA]</scope>
    <source>
        <strain evidence="6 7">AUS488</strain>
    </source>
</reference>
<evidence type="ECO:0000313" key="6">
    <source>
        <dbReference type="EMBL" id="OMG89295.1"/>
    </source>
</evidence>
<evidence type="ECO:0000256" key="2">
    <source>
        <dbReference type="ARBA" id="ARBA00010742"/>
    </source>
</evidence>
<protein>
    <submittedName>
        <fullName evidence="6">Taurine ABC transporter substrate-binding protein</fullName>
    </submittedName>
</protein>
<proteinExistence type="inferred from homology"/>
<gene>
    <name evidence="6" type="ORF">BIZ92_24705</name>
</gene>
<dbReference type="Proteomes" id="UP000187251">
    <property type="component" value="Unassembled WGS sequence"/>
</dbReference>
<evidence type="ECO:0000259" key="5">
    <source>
        <dbReference type="SMART" id="SM00062"/>
    </source>
</evidence>
<evidence type="ECO:0000256" key="3">
    <source>
        <dbReference type="ARBA" id="ARBA00022729"/>
    </source>
</evidence>
<comment type="subcellular location">
    <subcellularLocation>
        <location evidence="1">Periplasm</location>
    </subcellularLocation>
</comment>
<keyword evidence="3 4" id="KW-0732">Signal</keyword>
<dbReference type="InterPro" id="IPR010068">
    <property type="entry name" value="Peri-bd_TauA"/>
</dbReference>
<dbReference type="PANTHER" id="PTHR30024:SF47">
    <property type="entry name" value="TAURINE-BINDING PERIPLASMIC PROTEIN"/>
    <property type="match status" value="1"/>
</dbReference>
<evidence type="ECO:0000313" key="7">
    <source>
        <dbReference type="Proteomes" id="UP000187251"/>
    </source>
</evidence>
<dbReference type="CDD" id="cd13560">
    <property type="entry name" value="PBP2_taurine"/>
    <property type="match status" value="1"/>
</dbReference>
<dbReference type="Gene3D" id="3.40.190.10">
    <property type="entry name" value="Periplasmic binding protein-like II"/>
    <property type="match status" value="2"/>
</dbReference>
<dbReference type="OrthoDB" id="286202at2"/>
<comment type="caution">
    <text evidence="6">The sequence shown here is derived from an EMBL/GenBank/DDBJ whole genome shotgun (WGS) entry which is preliminary data.</text>
</comment>
<dbReference type="AlphaFoldDB" id="A0A1R1JV78"/>
<dbReference type="GO" id="GO:0042918">
    <property type="term" value="P:alkanesulfonate transmembrane transport"/>
    <property type="evidence" value="ECO:0007669"/>
    <property type="project" value="TreeGrafter"/>
</dbReference>
<dbReference type="Pfam" id="PF13379">
    <property type="entry name" value="NMT1_2"/>
    <property type="match status" value="1"/>
</dbReference>
<dbReference type="PANTHER" id="PTHR30024">
    <property type="entry name" value="ALIPHATIC SULFONATES-BINDING PROTEIN-RELATED"/>
    <property type="match status" value="1"/>
</dbReference>
<dbReference type="EMBL" id="MJMN01000011">
    <property type="protein sequence ID" value="OMG89295.1"/>
    <property type="molecule type" value="Genomic_DNA"/>
</dbReference>
<dbReference type="SUPFAM" id="SSF53850">
    <property type="entry name" value="Periplasmic binding protein-like II"/>
    <property type="match status" value="1"/>
</dbReference>
<feature type="signal peptide" evidence="4">
    <location>
        <begin position="1"/>
        <end position="23"/>
    </location>
</feature>
<feature type="domain" description="Solute-binding protein family 3/N-terminal" evidence="5">
    <location>
        <begin position="31"/>
        <end position="247"/>
    </location>
</feature>
<organism evidence="6 7">
    <name type="scientific">Alcaligenes xylosoxydans xylosoxydans</name>
    <name type="common">Achromobacter xylosoxidans</name>
    <dbReference type="NCBI Taxonomy" id="85698"/>
    <lineage>
        <taxon>Bacteria</taxon>
        <taxon>Pseudomonadati</taxon>
        <taxon>Pseudomonadota</taxon>
        <taxon>Betaproteobacteria</taxon>
        <taxon>Burkholderiales</taxon>
        <taxon>Alcaligenaceae</taxon>
        <taxon>Achromobacter</taxon>
    </lineage>
</organism>
<dbReference type="RefSeq" id="WP_076411330.1">
    <property type="nucleotide sequence ID" value="NZ_AP028040.1"/>
</dbReference>